<comment type="pathway">
    <text evidence="1">Mycotoxin biosynthesis.</text>
</comment>
<keyword evidence="7" id="KW-1185">Reference proteome</keyword>
<dbReference type="eggNOG" id="ENOG502S0J4">
    <property type="taxonomic scope" value="Eukaryota"/>
</dbReference>
<proteinExistence type="inferred from homology"/>
<dbReference type="Pfam" id="PF11807">
    <property type="entry name" value="UstYa"/>
    <property type="match status" value="1"/>
</dbReference>
<reference evidence="6 7" key="1">
    <citation type="journal article" date="2008" name="PLoS Genet.">
        <title>Genomic islands in the pathogenic filamentous fungus Aspergillus fumigatus.</title>
        <authorList>
            <person name="Fedorova N.D."/>
            <person name="Khaldi N."/>
            <person name="Joardar V.S."/>
            <person name="Maiti R."/>
            <person name="Amedeo P."/>
            <person name="Anderson M.J."/>
            <person name="Crabtree J."/>
            <person name="Silva J.C."/>
            <person name="Badger J.H."/>
            <person name="Albarraq A."/>
            <person name="Angiuoli S."/>
            <person name="Bussey H."/>
            <person name="Bowyer P."/>
            <person name="Cotty P.J."/>
            <person name="Dyer P.S."/>
            <person name="Egan A."/>
            <person name="Galens K."/>
            <person name="Fraser-Liggett C.M."/>
            <person name="Haas B.J."/>
            <person name="Inman J.M."/>
            <person name="Kent R."/>
            <person name="Lemieux S."/>
            <person name="Malavazi I."/>
            <person name="Orvis J."/>
            <person name="Roemer T."/>
            <person name="Ronning C.M."/>
            <person name="Sundaram J.P."/>
            <person name="Sutton G."/>
            <person name="Turner G."/>
            <person name="Venter J.C."/>
            <person name="White O.R."/>
            <person name="Whitty B.R."/>
            <person name="Youngman P."/>
            <person name="Wolfe K.H."/>
            <person name="Goldman G.H."/>
            <person name="Wortman J.R."/>
            <person name="Jiang B."/>
            <person name="Denning D.W."/>
            <person name="Nierman W.C."/>
        </authorList>
    </citation>
    <scope>NUCLEOTIDE SEQUENCE [LARGE SCALE GENOMIC DNA]</scope>
    <source>
        <strain evidence="7">ATCC 1007 / CBS 513.65 / DSM 816 / NCTC 3887 / NRRL 1</strain>
    </source>
</reference>
<dbReference type="Proteomes" id="UP000006701">
    <property type="component" value="Unassembled WGS sequence"/>
</dbReference>
<dbReference type="GO" id="GO:0043386">
    <property type="term" value="P:mycotoxin biosynthetic process"/>
    <property type="evidence" value="ECO:0007669"/>
    <property type="project" value="InterPro"/>
</dbReference>
<evidence type="ECO:0000256" key="5">
    <source>
        <dbReference type="SAM" id="Phobius"/>
    </source>
</evidence>
<dbReference type="InterPro" id="IPR021765">
    <property type="entry name" value="UstYa-like"/>
</dbReference>
<evidence type="ECO:0000256" key="4">
    <source>
        <dbReference type="SAM" id="MobiDB-lite"/>
    </source>
</evidence>
<evidence type="ECO:0000256" key="1">
    <source>
        <dbReference type="ARBA" id="ARBA00004685"/>
    </source>
</evidence>
<evidence type="ECO:0000313" key="7">
    <source>
        <dbReference type="Proteomes" id="UP000006701"/>
    </source>
</evidence>
<dbReference type="GeneID" id="4705992"/>
<dbReference type="GO" id="GO:0016491">
    <property type="term" value="F:oxidoreductase activity"/>
    <property type="evidence" value="ECO:0007669"/>
    <property type="project" value="UniProtKB-KW"/>
</dbReference>
<dbReference type="OMA" id="GVEHDCI"/>
<feature type="transmembrane region" description="Helical" evidence="5">
    <location>
        <begin position="38"/>
        <end position="60"/>
    </location>
</feature>
<organism evidence="6 7">
    <name type="scientific">Aspergillus clavatus (strain ATCC 1007 / CBS 513.65 / DSM 816 / NCTC 3887 / NRRL 1 / QM 1276 / 107)</name>
    <dbReference type="NCBI Taxonomy" id="344612"/>
    <lineage>
        <taxon>Eukaryota</taxon>
        <taxon>Fungi</taxon>
        <taxon>Dikarya</taxon>
        <taxon>Ascomycota</taxon>
        <taxon>Pezizomycotina</taxon>
        <taxon>Eurotiomycetes</taxon>
        <taxon>Eurotiomycetidae</taxon>
        <taxon>Eurotiales</taxon>
        <taxon>Aspergillaceae</taxon>
        <taxon>Aspergillus</taxon>
        <taxon>Aspergillus subgen. Fumigati</taxon>
    </lineage>
</organism>
<keyword evidence="5" id="KW-0812">Transmembrane</keyword>
<accession>A1CCV7</accession>
<feature type="region of interest" description="Disordered" evidence="4">
    <location>
        <begin position="1"/>
        <end position="21"/>
    </location>
</feature>
<evidence type="ECO:0000313" key="6">
    <source>
        <dbReference type="EMBL" id="EAW12364.1"/>
    </source>
</evidence>
<dbReference type="PANTHER" id="PTHR33365">
    <property type="entry name" value="YALI0B05434P"/>
    <property type="match status" value="1"/>
</dbReference>
<keyword evidence="2" id="KW-0560">Oxidoreductase</keyword>
<dbReference type="OrthoDB" id="3687641at2759"/>
<evidence type="ECO:0000256" key="3">
    <source>
        <dbReference type="ARBA" id="ARBA00035112"/>
    </source>
</evidence>
<keyword evidence="5" id="KW-0472">Membrane</keyword>
<protein>
    <recommendedName>
        <fullName evidence="8">Tat pathway signal sequence</fullName>
    </recommendedName>
</protein>
<dbReference type="VEuPathDB" id="FungiDB:ACLA_063310"/>
<sequence length="256" mass="29580">MAIFKTHKSESTYHAVQGSDEEHDQAPVARVNYKQPRYLLLPCLVLFLSVGWAVTAVSFWKSMKSSDGPLHVYTFTPIPKDVFEPVKKVFQPDDRYIGNSMEVDHHWDALVAGHDAVWIEDPAKWNLPQGIVAPFDHPNETDPPQQDFYVISILHQLHCLNMIRFQFWQARNGVNLDIEHDAFKWNVHVLHCFEYLRQAISCGGDLIIEGSSPIKVGKGHATSVTGWGVEHDCINFERLRQFQIDQERKYNETWQR</sequence>
<evidence type="ECO:0000256" key="2">
    <source>
        <dbReference type="ARBA" id="ARBA00023002"/>
    </source>
</evidence>
<dbReference type="HOGENOM" id="CLU_042941_4_1_1"/>
<dbReference type="KEGG" id="act:ACLA_063310"/>
<dbReference type="RefSeq" id="XP_001273790.1">
    <property type="nucleotide sequence ID" value="XM_001273789.1"/>
</dbReference>
<dbReference type="PANTHER" id="PTHR33365:SF11">
    <property type="entry name" value="TAT PATHWAY SIGNAL SEQUENCE"/>
    <property type="match status" value="1"/>
</dbReference>
<comment type="similarity">
    <text evidence="3">Belongs to the ustYa family.</text>
</comment>
<dbReference type="AlphaFoldDB" id="A1CCV7"/>
<gene>
    <name evidence="6" type="ORF">ACLA_063310</name>
</gene>
<evidence type="ECO:0008006" key="8">
    <source>
        <dbReference type="Google" id="ProtNLM"/>
    </source>
</evidence>
<dbReference type="EMBL" id="DS027050">
    <property type="protein sequence ID" value="EAW12364.1"/>
    <property type="molecule type" value="Genomic_DNA"/>
</dbReference>
<name>A1CCV7_ASPCL</name>
<keyword evidence="5" id="KW-1133">Transmembrane helix</keyword>